<reference evidence="4 5" key="1">
    <citation type="submission" date="2019-06" db="EMBL/GenBank/DDBJ databases">
        <title>Cerasibacillus sp. nov., isolated from maize field.</title>
        <authorList>
            <person name="Lin S.-Y."/>
            <person name="Tsai C.-F."/>
            <person name="Young C.-C."/>
        </authorList>
    </citation>
    <scope>NUCLEOTIDE SEQUENCE [LARGE SCALE GENOMIC DNA]</scope>
    <source>
        <strain evidence="4 5">CC-CFT480</strain>
    </source>
</reference>
<proteinExistence type="inferred from homology"/>
<name>A0A5C8P331_9BACI</name>
<evidence type="ECO:0000256" key="3">
    <source>
        <dbReference type="SAM" id="MobiDB-lite"/>
    </source>
</evidence>
<dbReference type="AlphaFoldDB" id="A0A5C8P331"/>
<dbReference type="OrthoDB" id="280334at2"/>
<comment type="caution">
    <text evidence="4">The sequence shown here is derived from an EMBL/GenBank/DDBJ whole genome shotgun (WGS) entry which is preliminary data.</text>
</comment>
<accession>A0A5C8P331</accession>
<keyword evidence="2" id="KW-1005">Bacterial flagellum biogenesis</keyword>
<keyword evidence="4" id="KW-0966">Cell projection</keyword>
<feature type="compositionally biased region" description="Basic and acidic residues" evidence="3">
    <location>
        <begin position="13"/>
        <end position="22"/>
    </location>
</feature>
<evidence type="ECO:0000313" key="5">
    <source>
        <dbReference type="Proteomes" id="UP000321574"/>
    </source>
</evidence>
<keyword evidence="4" id="KW-0282">Flagellum</keyword>
<dbReference type="NCBIfam" id="NF007197">
    <property type="entry name" value="PRK09618.1"/>
    <property type="match status" value="1"/>
</dbReference>
<comment type="similarity">
    <text evidence="1">Belongs to the FlgD family.</text>
</comment>
<dbReference type="EMBL" id="VDUW01000001">
    <property type="protein sequence ID" value="TXL67684.1"/>
    <property type="molecule type" value="Genomic_DNA"/>
</dbReference>
<evidence type="ECO:0000313" key="4">
    <source>
        <dbReference type="EMBL" id="TXL67684.1"/>
    </source>
</evidence>
<dbReference type="InterPro" id="IPR005648">
    <property type="entry name" value="FlgD"/>
</dbReference>
<dbReference type="GO" id="GO:0044781">
    <property type="term" value="P:bacterial-type flagellum organization"/>
    <property type="evidence" value="ECO:0007669"/>
    <property type="project" value="UniProtKB-KW"/>
</dbReference>
<keyword evidence="5" id="KW-1185">Reference proteome</keyword>
<keyword evidence="4" id="KW-0969">Cilium</keyword>
<dbReference type="RefSeq" id="WP_147665338.1">
    <property type="nucleotide sequence ID" value="NZ_VDUW01000001.1"/>
</dbReference>
<evidence type="ECO:0000256" key="2">
    <source>
        <dbReference type="ARBA" id="ARBA00022795"/>
    </source>
</evidence>
<protein>
    <submittedName>
        <fullName evidence="4">Flagellar hook assembly protein FlgD</fullName>
    </submittedName>
</protein>
<evidence type="ECO:0000256" key="1">
    <source>
        <dbReference type="ARBA" id="ARBA00010577"/>
    </source>
</evidence>
<dbReference type="Proteomes" id="UP000321574">
    <property type="component" value="Unassembled WGS sequence"/>
</dbReference>
<dbReference type="Pfam" id="PF03963">
    <property type="entry name" value="FlgD"/>
    <property type="match status" value="1"/>
</dbReference>
<sequence length="156" mass="17721">MNTIDPSLYLHNQPKERTPSPELGKDEFLKILMTQLQNQDPLNPMDDKQFISQMATFSSLEQTMNMAKSIDTLVQSQLISPVIQYSHMINKVVTYQEIDEQTGNVTEQKSSKVTAVSQQDGWAILELANGEKVYADAIIEVRNNVEDKKDMKQDEA</sequence>
<gene>
    <name evidence="4" type="primary">flgD</name>
    <name evidence="4" type="ORF">FHP05_01320</name>
</gene>
<organism evidence="4 5">
    <name type="scientific">Cerasibacillus terrae</name>
    <dbReference type="NCBI Taxonomy" id="2498845"/>
    <lineage>
        <taxon>Bacteria</taxon>
        <taxon>Bacillati</taxon>
        <taxon>Bacillota</taxon>
        <taxon>Bacilli</taxon>
        <taxon>Bacillales</taxon>
        <taxon>Bacillaceae</taxon>
        <taxon>Cerasibacillus</taxon>
    </lineage>
</organism>
<feature type="region of interest" description="Disordered" evidence="3">
    <location>
        <begin position="1"/>
        <end position="22"/>
    </location>
</feature>